<gene>
    <name evidence="1" type="primary">korA</name>
    <name evidence="1" type="ORF">BZL30_1811</name>
</gene>
<dbReference type="AlphaFoldDB" id="A0A1V3XK55"/>
<keyword evidence="1" id="KW-0560">Oxidoreductase</keyword>
<evidence type="ECO:0000313" key="1">
    <source>
        <dbReference type="EMBL" id="OOK79488.1"/>
    </source>
</evidence>
<proteinExistence type="predicted"/>
<dbReference type="GO" id="GO:0047553">
    <property type="term" value="F:2-oxoglutarate synthase activity"/>
    <property type="evidence" value="ECO:0007669"/>
    <property type="project" value="UniProtKB-EC"/>
</dbReference>
<dbReference type="Proteomes" id="UP000189229">
    <property type="component" value="Unassembled WGS sequence"/>
</dbReference>
<name>A0A1V3XK55_MYCKA</name>
<comment type="caution">
    <text evidence="1">The sequence shown here is derived from an EMBL/GenBank/DDBJ whole genome shotgun (WGS) entry which is preliminary data.</text>
</comment>
<dbReference type="EC" id="1.2.7.3" evidence="1"/>
<reference evidence="1 2" key="1">
    <citation type="submission" date="2017-02" db="EMBL/GenBank/DDBJ databases">
        <title>Complete genome sequences of Mycobacterium kansasii strains isolated from rhesus macaques.</title>
        <authorList>
            <person name="Panda A."/>
            <person name="Nagaraj S."/>
            <person name="Zhao X."/>
            <person name="Tettelin H."/>
            <person name="Detolla L.J."/>
        </authorList>
    </citation>
    <scope>NUCLEOTIDE SEQUENCE [LARGE SCALE GENOMIC DNA]</scope>
    <source>
        <strain evidence="1 2">11-3813</strain>
    </source>
</reference>
<sequence>MASHARHERRRLEHVVIRFAGDSGDGMQLTGDRFTSEAALFGNDLATQPNYPAEIRAPAGTLPGFRPFRFRLPTTTS</sequence>
<accession>A0A1V3XK55</accession>
<organism evidence="1 2">
    <name type="scientific">Mycobacterium kansasii</name>
    <dbReference type="NCBI Taxonomy" id="1768"/>
    <lineage>
        <taxon>Bacteria</taxon>
        <taxon>Bacillati</taxon>
        <taxon>Actinomycetota</taxon>
        <taxon>Actinomycetes</taxon>
        <taxon>Mycobacteriales</taxon>
        <taxon>Mycobacteriaceae</taxon>
        <taxon>Mycobacterium</taxon>
    </lineage>
</organism>
<dbReference type="EMBL" id="MVBM01000002">
    <property type="protein sequence ID" value="OOK79488.1"/>
    <property type="molecule type" value="Genomic_DNA"/>
</dbReference>
<evidence type="ECO:0000313" key="2">
    <source>
        <dbReference type="Proteomes" id="UP000189229"/>
    </source>
</evidence>
<protein>
    <submittedName>
        <fullName evidence="1">2-oxoglutarate ferredoxin oxidoreductase, alpha subunit domain protein</fullName>
        <ecNumber evidence="1">1.2.7.3</ecNumber>
    </submittedName>
</protein>